<dbReference type="Gene3D" id="2.60.40.150">
    <property type="entry name" value="C2 domain"/>
    <property type="match status" value="2"/>
</dbReference>
<dbReference type="GO" id="GO:0061511">
    <property type="term" value="P:centriole elongation"/>
    <property type="evidence" value="ECO:0007669"/>
    <property type="project" value="TreeGrafter"/>
</dbReference>
<dbReference type="PROSITE" id="PS50004">
    <property type="entry name" value="C2"/>
    <property type="match status" value="3"/>
</dbReference>
<dbReference type="Proteomes" id="UP000472263">
    <property type="component" value="Chromosome 13"/>
</dbReference>
<protein>
    <submittedName>
        <fullName evidence="3">C2 domain containing 3 centriole elongation regulator</fullName>
    </submittedName>
</protein>
<feature type="region of interest" description="Disordered" evidence="1">
    <location>
        <begin position="382"/>
        <end position="402"/>
    </location>
</feature>
<dbReference type="GeneTree" id="ENSGT00510000048072"/>
<reference evidence="3" key="2">
    <citation type="submission" date="2025-08" db="UniProtKB">
        <authorList>
            <consortium name="Ensembl"/>
        </authorList>
    </citation>
    <scope>IDENTIFICATION</scope>
</reference>
<dbReference type="SUPFAM" id="SSF49562">
    <property type="entry name" value="C2 domain (Calcium/lipid-binding domain, CaLB)"/>
    <property type="match status" value="3"/>
</dbReference>
<feature type="region of interest" description="Disordered" evidence="1">
    <location>
        <begin position="1687"/>
        <end position="1708"/>
    </location>
</feature>
<feature type="compositionally biased region" description="Acidic residues" evidence="1">
    <location>
        <begin position="1822"/>
        <end position="1834"/>
    </location>
</feature>
<feature type="compositionally biased region" description="Basic and acidic residues" evidence="1">
    <location>
        <begin position="1696"/>
        <end position="1705"/>
    </location>
</feature>
<dbReference type="Pfam" id="PF25339">
    <property type="entry name" value="C2_C2CD3_N"/>
    <property type="match status" value="1"/>
</dbReference>
<feature type="domain" description="C2" evidence="2">
    <location>
        <begin position="1001"/>
        <end position="1154"/>
    </location>
</feature>
<evidence type="ECO:0000313" key="4">
    <source>
        <dbReference type="Proteomes" id="UP000472263"/>
    </source>
</evidence>
<gene>
    <name evidence="3" type="primary">c2cd3</name>
</gene>
<dbReference type="PANTHER" id="PTHR21254:SF1">
    <property type="entry name" value="C2 DOMAIN-CONTAINING PROTEIN 3"/>
    <property type="match status" value="1"/>
</dbReference>
<evidence type="ECO:0000313" key="3">
    <source>
        <dbReference type="Ensembl" id="ENSMMDP00005003371.1"/>
    </source>
</evidence>
<dbReference type="SMART" id="SM00239">
    <property type="entry name" value="C2"/>
    <property type="match status" value="5"/>
</dbReference>
<dbReference type="InterPro" id="IPR000008">
    <property type="entry name" value="C2_dom"/>
</dbReference>
<feature type="compositionally biased region" description="Basic residues" evidence="1">
    <location>
        <begin position="596"/>
        <end position="606"/>
    </location>
</feature>
<evidence type="ECO:0000256" key="1">
    <source>
        <dbReference type="SAM" id="MobiDB-lite"/>
    </source>
</evidence>
<dbReference type="GO" id="GO:0071539">
    <property type="term" value="P:protein localization to centrosome"/>
    <property type="evidence" value="ECO:0007669"/>
    <property type="project" value="TreeGrafter"/>
</dbReference>
<keyword evidence="4" id="KW-1185">Reference proteome</keyword>
<feature type="compositionally biased region" description="Polar residues" evidence="1">
    <location>
        <begin position="1844"/>
        <end position="1859"/>
    </location>
</feature>
<feature type="compositionally biased region" description="Polar residues" evidence="1">
    <location>
        <begin position="1970"/>
        <end position="1998"/>
    </location>
</feature>
<organism evidence="3 4">
    <name type="scientific">Myripristis murdjan</name>
    <name type="common">pinecone soldierfish</name>
    <dbReference type="NCBI Taxonomy" id="586833"/>
    <lineage>
        <taxon>Eukaryota</taxon>
        <taxon>Metazoa</taxon>
        <taxon>Chordata</taxon>
        <taxon>Craniata</taxon>
        <taxon>Vertebrata</taxon>
        <taxon>Euteleostomi</taxon>
        <taxon>Actinopterygii</taxon>
        <taxon>Neopterygii</taxon>
        <taxon>Teleostei</taxon>
        <taxon>Neoteleostei</taxon>
        <taxon>Acanthomorphata</taxon>
        <taxon>Holocentriformes</taxon>
        <taxon>Holocentridae</taxon>
        <taxon>Myripristis</taxon>
    </lineage>
</organism>
<dbReference type="PANTHER" id="PTHR21254">
    <property type="entry name" value="C2 DOMAIN-CONTAINING PROTEIN 3"/>
    <property type="match status" value="1"/>
</dbReference>
<name>A0A667X300_9TELE</name>
<feature type="region of interest" description="Disordered" evidence="1">
    <location>
        <begin position="1402"/>
        <end position="1433"/>
    </location>
</feature>
<feature type="region of interest" description="Disordered" evidence="1">
    <location>
        <begin position="1588"/>
        <end position="1609"/>
    </location>
</feature>
<evidence type="ECO:0000259" key="2">
    <source>
        <dbReference type="PROSITE" id="PS50004"/>
    </source>
</evidence>
<sequence length="2005" mass="222989">MRCFLRVTVSRVLWTVHKPPPATFLRLRWWGESSDGTHFYPRDGSQMSQKTVKTTARFPIRCGPKQFTSYLTDMGCLVLEVLTKLDHLPIARAQVAGISCLSLSHAISGFYTLVSPTSEKMGELQVSLTLEPLTEAYDSSSSVHTTDISIEVPPVTTLMVPSQPRRLSVGSGSSSGNTPRFEIVIVVYLPFGIRCQLSLHNIWTFCLLLVILERGSKLRNAMVVSALKCDLDSAPALKDTPLPLPKDNILQSSKSSSPPCGLFLNTSALPLWDGEGSPPESLSGHSSVCGDSELNDPQYDHSLLENLFYKTPVSRWIPYDFCEKNILFPLYIKGAVVLCSPKSQHQQTPDDNDTLSRLSTEQLAVLAGIRLARVTIHSLTVPAGSTSPRKTSSKGKPPRPQISNKCSYFVEYVFPVAGPSRHERNQAVAGKVTRAVSSKVTGGVVKFQQHSAFPVHFSGATVKHWWQTDLIFKIYSRKSNQKKPVLVGKAVHPLRCLLQREQLSQCVVLPVQSVEGNSETQDVGPLKVSLELVADSQDFSSAKGRLAGHATSPSHITLSPQREPSCTPQHVGTGREELPAESGGDSRLDVYSIQRTSRRASPHHSPHAFPPKSWRQQEEEDSGVLLHALLMVPDGKSFNCGPMQAPNVYLNCKLFWTDETARSVISWGQANPSFSFVQVTPVALTTKLLERMKNNVMVIEVWQRTGSSGQDRLLGLVKLPLHQFYMSFRDPKITHLLLQAQYPVLGVDCYMPVIDVFSGSCKGNLRVVLAMGQAEQILALQRTRDEEYGSVSHLVRPVHLLDQQPQSQTKVSQIPSQNLKEHLFVIRVEKVKGLMPLQSTVWGEADCYIQYTFPCQEDNTAENLDPNLVESVNLKQFRTATALCVPDPIFGHSETHVLLAPEGVPVQRLLLSSLSSQGLASGGGVQFEVWCRYYYPNVRDQLVAKGILPLSKLCAMVTMQRQQPNDFQLFSLPLVPRTDSPTGHQPQPSGLLDVCIQYKHRPLRPEGQIGRGLAARVVTLVVQLHRASGLQAAARLLSEQDERFQYYADVGVNVYVTVQLSFLPETERRCTRVAAQTFCPEFDHYMEIPCDLQVQRSSGETCSLAELLEEASAVFTVWNREMRDSSKSKDTMLGTVKIPLANLIRKKTGISGWFGVSVPQDLGSSHDHHIIVGGLEISINFAHHADKDRVIKAAQGLGWEMDQRDYERRDDEEVWEESMRTVSLTFSMPRAWLPVHCLLLPGHSELQRSTYCYFRYKFYDQEAFCSHLKHPSIEEAGEEGQATVAFPGPRTVKLRSSQPLMWYLREERLEVQVWVAFRKDKTRRPHDTDRLVGSAFIDVSSLAKTPKHKLTLSGVYPLFRRTAADLRGAALRVHITLTAGGEVSAGVDRHVDTDIEGELLSEEEEAADQGSLPTTPSKQPGTQSKQQNKFSLSSDHQTVQHTAFSVEESFPVTITVDRAMHLSLKGCPLADRSGVMPSCCVSYVTADSAEPVSTAVIANTDCPVWDHHQECRLPKQLLVDPQQSLVFKVWHKGDMERVIGFASVDLSPLLSGFQSVCGWYNITDFSSQCQGQLKVSISPLKGVQELRGQRKSVNEESSKNSSVRAISSPEHMDRLFSERSLKQVSESDRHCEHMDNVRLYHQSLQEQATAHPACSSSAGDINPKNLNELDNIQKYFSRKLSTPTFPSVSEQVCQAKPEERRDSETHTSQLLLKSSQLVGEVNSLISVLPVLRNSKMSYLSFFFCPYHDNHRPVTPEALTERIPSPHRPSDSPQQNMSPLSSPLPNMSEGHTDSETEEAEERRCLHRTAESEDEDGDFRKDEEVDDADSDEDFEEVVVKPRHLNEVTSLTDKTSPWTSILSEPDLGSLESPELPGELTGRSPDLTHEEEAMTQLNSQTANLQGQGHRGEESCNRLEESEYIDSDKSNESADDSDKERDGERTLQALEEDQTKQPTTATKESGDSTAHSENKSPTLSANAQNTTGAFDTSGSPHSQDTQPQPYPFSL</sequence>
<reference evidence="3" key="1">
    <citation type="submission" date="2019-06" db="EMBL/GenBank/DDBJ databases">
        <authorList>
            <consortium name="Wellcome Sanger Institute Data Sharing"/>
        </authorList>
    </citation>
    <scope>NUCLEOTIDE SEQUENCE [LARGE SCALE GENOMIC DNA]</scope>
</reference>
<dbReference type="InParanoid" id="A0A667X300"/>
<feature type="compositionally biased region" description="Polar residues" evidence="1">
    <location>
        <begin position="1891"/>
        <end position="1902"/>
    </location>
</feature>
<feature type="compositionally biased region" description="Basic and acidic residues" evidence="1">
    <location>
        <begin position="1905"/>
        <end position="1940"/>
    </location>
</feature>
<feature type="compositionally biased region" description="Polar residues" evidence="1">
    <location>
        <begin position="1411"/>
        <end position="1433"/>
    </location>
</feature>
<dbReference type="GO" id="GO:0060271">
    <property type="term" value="P:cilium assembly"/>
    <property type="evidence" value="ECO:0007669"/>
    <property type="project" value="TreeGrafter"/>
</dbReference>
<dbReference type="Pfam" id="PF00168">
    <property type="entry name" value="C2"/>
    <property type="match status" value="2"/>
</dbReference>
<feature type="compositionally biased region" description="Polar residues" evidence="1">
    <location>
        <begin position="551"/>
        <end position="570"/>
    </location>
</feature>
<accession>A0A667X300</accession>
<feature type="region of interest" description="Disordered" evidence="1">
    <location>
        <begin position="543"/>
        <end position="617"/>
    </location>
</feature>
<dbReference type="GO" id="GO:0034451">
    <property type="term" value="C:centriolar satellite"/>
    <property type="evidence" value="ECO:0007669"/>
    <property type="project" value="TreeGrafter"/>
</dbReference>
<dbReference type="InterPro" id="IPR057537">
    <property type="entry name" value="C2_C2CD3_N"/>
</dbReference>
<dbReference type="CDD" id="cd00030">
    <property type="entry name" value="C2"/>
    <property type="match status" value="1"/>
</dbReference>
<feature type="compositionally biased region" description="Basic and acidic residues" evidence="1">
    <location>
        <begin position="1959"/>
        <end position="1969"/>
    </location>
</feature>
<dbReference type="GO" id="GO:0005814">
    <property type="term" value="C:centriole"/>
    <property type="evidence" value="ECO:0007669"/>
    <property type="project" value="TreeGrafter"/>
</dbReference>
<feature type="domain" description="C2" evidence="2">
    <location>
        <begin position="1424"/>
        <end position="1560"/>
    </location>
</feature>
<feature type="compositionally biased region" description="Basic and acidic residues" evidence="1">
    <location>
        <begin position="573"/>
        <end position="588"/>
    </location>
</feature>
<reference evidence="3" key="3">
    <citation type="submission" date="2025-09" db="UniProtKB">
        <authorList>
            <consortium name="Ensembl"/>
        </authorList>
    </citation>
    <scope>IDENTIFICATION</scope>
</reference>
<feature type="compositionally biased region" description="Basic and acidic residues" evidence="1">
    <location>
        <begin position="1789"/>
        <end position="1809"/>
    </location>
</feature>
<dbReference type="InterPro" id="IPR035892">
    <property type="entry name" value="C2_domain_sf"/>
</dbReference>
<feature type="compositionally biased region" description="Low complexity" evidence="1">
    <location>
        <begin position="1771"/>
        <end position="1787"/>
    </location>
</feature>
<dbReference type="Ensembl" id="ENSMMDT00005003455.1">
    <property type="protein sequence ID" value="ENSMMDP00005003371.1"/>
    <property type="gene ID" value="ENSMMDG00005001885.1"/>
</dbReference>
<feature type="domain" description="C2" evidence="2">
    <location>
        <begin position="805"/>
        <end position="965"/>
    </location>
</feature>
<feature type="region of interest" description="Disordered" evidence="1">
    <location>
        <begin position="1759"/>
        <end position="2005"/>
    </location>
</feature>
<proteinExistence type="predicted"/>